<name>A0ABV9PTH2_9ACTN</name>
<comment type="caution">
    <text evidence="1">The sequence shown here is derived from an EMBL/GenBank/DDBJ whole genome shotgun (WGS) entry which is preliminary data.</text>
</comment>
<organism evidence="1 2">
    <name type="scientific">Dietzia aurantiaca</name>
    <dbReference type="NCBI Taxonomy" id="983873"/>
    <lineage>
        <taxon>Bacteria</taxon>
        <taxon>Bacillati</taxon>
        <taxon>Actinomycetota</taxon>
        <taxon>Actinomycetes</taxon>
        <taxon>Mycobacteriales</taxon>
        <taxon>Dietziaceae</taxon>
        <taxon>Dietzia</taxon>
    </lineage>
</organism>
<proteinExistence type="predicted"/>
<gene>
    <name evidence="1" type="ORF">ACFO7U_14940</name>
</gene>
<sequence>MRVLAARAIVSGAAARRWGLGRIPGARFKGGWGPGESGGYLVRQFGVVSGSGGDLAVAMAVEAPTFEAGAAALTTIADGLAPLLPITAGGGC</sequence>
<dbReference type="EMBL" id="JBHSHP010000057">
    <property type="protein sequence ID" value="MFC4756067.1"/>
    <property type="molecule type" value="Genomic_DNA"/>
</dbReference>
<reference evidence="2" key="1">
    <citation type="journal article" date="2019" name="Int. J. Syst. Evol. Microbiol.">
        <title>The Global Catalogue of Microorganisms (GCM) 10K type strain sequencing project: providing services to taxonomists for standard genome sequencing and annotation.</title>
        <authorList>
            <consortium name="The Broad Institute Genomics Platform"/>
            <consortium name="The Broad Institute Genome Sequencing Center for Infectious Disease"/>
            <person name="Wu L."/>
            <person name="Ma J."/>
        </authorList>
    </citation>
    <scope>NUCLEOTIDE SEQUENCE [LARGE SCALE GENOMIC DNA]</scope>
    <source>
        <strain evidence="2">JCM 11882</strain>
    </source>
</reference>
<dbReference type="Proteomes" id="UP001595836">
    <property type="component" value="Unassembled WGS sequence"/>
</dbReference>
<accession>A0ABV9PTH2</accession>
<evidence type="ECO:0000313" key="1">
    <source>
        <dbReference type="EMBL" id="MFC4756067.1"/>
    </source>
</evidence>
<keyword evidence="2" id="KW-1185">Reference proteome</keyword>
<evidence type="ECO:0000313" key="2">
    <source>
        <dbReference type="Proteomes" id="UP001595836"/>
    </source>
</evidence>
<dbReference type="RefSeq" id="WP_344996227.1">
    <property type="nucleotide sequence ID" value="NZ_BAABCD010000055.1"/>
</dbReference>
<protein>
    <submittedName>
        <fullName evidence="1">Uncharacterized protein</fullName>
    </submittedName>
</protein>